<evidence type="ECO:0000256" key="1">
    <source>
        <dbReference type="ARBA" id="ARBA00001141"/>
    </source>
</evidence>
<dbReference type="InterPro" id="IPR002123">
    <property type="entry name" value="Plipid/glycerol_acylTrfase"/>
</dbReference>
<comment type="similarity">
    <text evidence="3">Belongs to the 1-acyl-sn-glycerol-3-phosphate acyltransferase family.</text>
</comment>
<dbReference type="GO" id="GO:0012505">
    <property type="term" value="C:endomembrane system"/>
    <property type="evidence" value="ECO:0000318"/>
    <property type="project" value="GO_Central"/>
</dbReference>
<feature type="transmembrane region" description="Helical" evidence="8">
    <location>
        <begin position="371"/>
        <end position="389"/>
    </location>
</feature>
<comment type="pathway">
    <text evidence="2">Phospholipid metabolism; CDP-diacylglycerol biosynthesis; CDP-diacylglycerol from sn-glycerol 3-phosphate: step 2/3.</text>
</comment>
<dbReference type="SUPFAM" id="SSF69593">
    <property type="entry name" value="Glycerol-3-phosphate (1)-acyltransferase"/>
    <property type="match status" value="1"/>
</dbReference>
<feature type="transmembrane region" description="Helical" evidence="8">
    <location>
        <begin position="396"/>
        <end position="413"/>
    </location>
</feature>
<dbReference type="eggNOG" id="KOG1505">
    <property type="taxonomic scope" value="Eukaryota"/>
</dbReference>
<evidence type="ECO:0000256" key="6">
    <source>
        <dbReference type="ARBA" id="ARBA00023315"/>
    </source>
</evidence>
<reference evidence="10 11" key="1">
    <citation type="journal article" date="2011" name="Science">
        <title>The Selaginella genome identifies genetic changes associated with the evolution of vascular plants.</title>
        <authorList>
            <person name="Banks J.A."/>
            <person name="Nishiyama T."/>
            <person name="Hasebe M."/>
            <person name="Bowman J.L."/>
            <person name="Gribskov M."/>
            <person name="dePamphilis C."/>
            <person name="Albert V.A."/>
            <person name="Aono N."/>
            <person name="Aoyama T."/>
            <person name="Ambrose B.A."/>
            <person name="Ashton N.W."/>
            <person name="Axtell M.J."/>
            <person name="Barker E."/>
            <person name="Barker M.S."/>
            <person name="Bennetzen J.L."/>
            <person name="Bonawitz N.D."/>
            <person name="Chapple C."/>
            <person name="Cheng C."/>
            <person name="Correa L.G."/>
            <person name="Dacre M."/>
            <person name="DeBarry J."/>
            <person name="Dreyer I."/>
            <person name="Elias M."/>
            <person name="Engstrom E.M."/>
            <person name="Estelle M."/>
            <person name="Feng L."/>
            <person name="Finet C."/>
            <person name="Floyd S.K."/>
            <person name="Frommer W.B."/>
            <person name="Fujita T."/>
            <person name="Gramzow L."/>
            <person name="Gutensohn M."/>
            <person name="Harholt J."/>
            <person name="Hattori M."/>
            <person name="Heyl A."/>
            <person name="Hirai T."/>
            <person name="Hiwatashi Y."/>
            <person name="Ishikawa M."/>
            <person name="Iwata M."/>
            <person name="Karol K.G."/>
            <person name="Koehler B."/>
            <person name="Kolukisaoglu U."/>
            <person name="Kubo M."/>
            <person name="Kurata T."/>
            <person name="Lalonde S."/>
            <person name="Li K."/>
            <person name="Li Y."/>
            <person name="Litt A."/>
            <person name="Lyons E."/>
            <person name="Manning G."/>
            <person name="Maruyama T."/>
            <person name="Michael T.P."/>
            <person name="Mikami K."/>
            <person name="Miyazaki S."/>
            <person name="Morinaga S."/>
            <person name="Murata T."/>
            <person name="Mueller-Roeber B."/>
            <person name="Nelson D.R."/>
            <person name="Obara M."/>
            <person name="Oguri Y."/>
            <person name="Olmstead R.G."/>
            <person name="Onodera N."/>
            <person name="Petersen B.L."/>
            <person name="Pils B."/>
            <person name="Prigge M."/>
            <person name="Rensing S.A."/>
            <person name="Riano-Pachon D.M."/>
            <person name="Roberts A.W."/>
            <person name="Sato Y."/>
            <person name="Scheller H.V."/>
            <person name="Schulz B."/>
            <person name="Schulz C."/>
            <person name="Shakirov E.V."/>
            <person name="Shibagaki N."/>
            <person name="Shinohara N."/>
            <person name="Shippen D.E."/>
            <person name="Soerensen I."/>
            <person name="Sotooka R."/>
            <person name="Sugimoto N."/>
            <person name="Sugita M."/>
            <person name="Sumikawa N."/>
            <person name="Tanurdzic M."/>
            <person name="Theissen G."/>
            <person name="Ulvskov P."/>
            <person name="Wakazuki S."/>
            <person name="Weng J.K."/>
            <person name="Willats W.W."/>
            <person name="Wipf D."/>
            <person name="Wolf P.G."/>
            <person name="Yang L."/>
            <person name="Zimmer A.D."/>
            <person name="Zhu Q."/>
            <person name="Mitros T."/>
            <person name="Hellsten U."/>
            <person name="Loque D."/>
            <person name="Otillar R."/>
            <person name="Salamov A."/>
            <person name="Schmutz J."/>
            <person name="Shapiro H."/>
            <person name="Lindquist E."/>
            <person name="Lucas S."/>
            <person name="Rokhsar D."/>
            <person name="Grigoriev I.V."/>
        </authorList>
    </citation>
    <scope>NUCLEOTIDE SEQUENCE [LARGE SCALE GENOMIC DNA]</scope>
</reference>
<proteinExistence type="inferred from homology"/>
<feature type="domain" description="Phospholipid/glycerol acyltransferase" evidence="9">
    <location>
        <begin position="151"/>
        <end position="273"/>
    </location>
</feature>
<evidence type="ECO:0000313" key="10">
    <source>
        <dbReference type="EMBL" id="EFJ32007.1"/>
    </source>
</evidence>
<keyword evidence="5" id="KW-0808">Transferase</keyword>
<dbReference type="Pfam" id="PF16076">
    <property type="entry name" value="Acyltransf_C"/>
    <property type="match status" value="1"/>
</dbReference>
<sequence>MNRNPPLSSANGEQDRARTPAAVTSGNISDEIRDGEASVNGGDGSGYSSFSPSDPNELLLRQGPRHAPLTPLRIVRGLACLLVLLSTAFFMLIFLAPFCCVLVRIFSRHHSRELVAFFFGHWLAMWPFLFENINETRVVFSGDRVPGGERAIVICNHRTEVDWMYIWNLALRKGRIGHVKYVVKNSVRDLPVFGWALYVMEFLLIERKWEVDEPLMERYLSSFKDARDPLWLILFPEGTDYTEQKKLAGQELAEKKGLRKLNHVLMPKTKGFQSCVKNLGSSLDAVYDLTIGYKNRCPLFIDNLFGIDPSEVHIHIRRIPVEQIPSDANGCSSWLYKAYERKDELLSSFIKKGYFSPGGSIEDKLPTSKSLVNFTGVAAFTLVLGYLVASCLWMKLYIGLSCLYFAIVSHFGWRSA</sequence>
<dbReference type="EMBL" id="GL377573">
    <property type="protein sequence ID" value="EFJ32007.1"/>
    <property type="molecule type" value="Genomic_DNA"/>
</dbReference>
<feature type="compositionally biased region" description="Polar residues" evidence="7">
    <location>
        <begin position="1"/>
        <end position="12"/>
    </location>
</feature>
<comment type="catalytic activity">
    <reaction evidence="1">
        <text>a 1-acyl-sn-glycero-3-phosphate + an acyl-CoA = a 1,2-diacyl-sn-glycero-3-phosphate + CoA</text>
        <dbReference type="Rhea" id="RHEA:19709"/>
        <dbReference type="ChEBI" id="CHEBI:57287"/>
        <dbReference type="ChEBI" id="CHEBI:57970"/>
        <dbReference type="ChEBI" id="CHEBI:58342"/>
        <dbReference type="ChEBI" id="CHEBI:58608"/>
        <dbReference type="EC" id="2.3.1.51"/>
    </reaction>
</comment>
<dbReference type="Proteomes" id="UP000001514">
    <property type="component" value="Unassembled WGS sequence"/>
</dbReference>
<dbReference type="OMA" id="QCPTFLD"/>
<dbReference type="PANTHER" id="PTHR10983:SF16">
    <property type="entry name" value="LYSOCARDIOLIPIN ACYLTRANSFERASE 1"/>
    <property type="match status" value="1"/>
</dbReference>
<dbReference type="GO" id="GO:0016746">
    <property type="term" value="F:acyltransferase activity"/>
    <property type="evidence" value="ECO:0000318"/>
    <property type="project" value="GO_Central"/>
</dbReference>
<dbReference type="GO" id="GO:0003841">
    <property type="term" value="F:1-acylglycerol-3-phosphate O-acyltransferase activity"/>
    <property type="evidence" value="ECO:0007669"/>
    <property type="project" value="UniProtKB-EC"/>
</dbReference>
<keyword evidence="11" id="KW-1185">Reference proteome</keyword>
<name>D8R867_SELML</name>
<dbReference type="OrthoDB" id="189226at2759"/>
<dbReference type="KEGG" id="smo:SELMODRAFT_270630"/>
<evidence type="ECO:0000256" key="7">
    <source>
        <dbReference type="SAM" id="MobiDB-lite"/>
    </source>
</evidence>
<evidence type="ECO:0000256" key="3">
    <source>
        <dbReference type="ARBA" id="ARBA00008655"/>
    </source>
</evidence>
<feature type="transmembrane region" description="Helical" evidence="8">
    <location>
        <begin position="74"/>
        <end position="102"/>
    </location>
</feature>
<feature type="region of interest" description="Disordered" evidence="7">
    <location>
        <begin position="1"/>
        <end position="52"/>
    </location>
</feature>
<evidence type="ECO:0000256" key="5">
    <source>
        <dbReference type="ARBA" id="ARBA00022679"/>
    </source>
</evidence>
<evidence type="ECO:0000256" key="8">
    <source>
        <dbReference type="SAM" id="Phobius"/>
    </source>
</evidence>
<keyword evidence="8" id="KW-0812">Transmembrane</keyword>
<evidence type="ECO:0000313" key="11">
    <source>
        <dbReference type="Proteomes" id="UP000001514"/>
    </source>
</evidence>
<dbReference type="PANTHER" id="PTHR10983">
    <property type="entry name" value="1-ACYLGLYCEROL-3-PHOSPHATE ACYLTRANSFERASE-RELATED"/>
    <property type="match status" value="1"/>
</dbReference>
<dbReference type="UniPathway" id="UPA00557">
    <property type="reaction ID" value="UER00613"/>
</dbReference>
<dbReference type="InterPro" id="IPR032098">
    <property type="entry name" value="Acyltransf_C"/>
</dbReference>
<dbReference type="HOGENOM" id="CLU_041844_0_0_1"/>
<keyword evidence="8" id="KW-0472">Membrane</keyword>
<dbReference type="InParanoid" id="D8R867"/>
<dbReference type="FunCoup" id="D8R867">
    <property type="interactions" value="2990"/>
</dbReference>
<dbReference type="Pfam" id="PF01553">
    <property type="entry name" value="Acyltransferase"/>
    <property type="match status" value="1"/>
</dbReference>
<dbReference type="Gramene" id="EFJ32007">
    <property type="protein sequence ID" value="EFJ32007"/>
    <property type="gene ID" value="SELMODRAFT_270630"/>
</dbReference>
<dbReference type="EC" id="2.3.1.51" evidence="4"/>
<organism evidence="11">
    <name type="scientific">Selaginella moellendorffii</name>
    <name type="common">Spikemoss</name>
    <dbReference type="NCBI Taxonomy" id="88036"/>
    <lineage>
        <taxon>Eukaryota</taxon>
        <taxon>Viridiplantae</taxon>
        <taxon>Streptophyta</taxon>
        <taxon>Embryophyta</taxon>
        <taxon>Tracheophyta</taxon>
        <taxon>Lycopodiopsida</taxon>
        <taxon>Selaginellales</taxon>
        <taxon>Selaginellaceae</taxon>
        <taxon>Selaginella</taxon>
    </lineage>
</organism>
<dbReference type="SMART" id="SM00563">
    <property type="entry name" value="PlsC"/>
    <property type="match status" value="1"/>
</dbReference>
<dbReference type="CDD" id="cd07990">
    <property type="entry name" value="LPLAT_LCLAT1-like"/>
    <property type="match status" value="1"/>
</dbReference>
<keyword evidence="6" id="KW-0012">Acyltransferase</keyword>
<evidence type="ECO:0000256" key="2">
    <source>
        <dbReference type="ARBA" id="ARBA00004728"/>
    </source>
</evidence>
<dbReference type="AlphaFoldDB" id="D8R867"/>
<accession>D8R867</accession>
<gene>
    <name evidence="10" type="ORF">SELMODRAFT_270630</name>
</gene>
<dbReference type="STRING" id="88036.D8R867"/>
<protein>
    <recommendedName>
        <fullName evidence="4">1-acylglycerol-3-phosphate O-acyltransferase</fullName>
        <ecNumber evidence="4">2.3.1.51</ecNumber>
    </recommendedName>
</protein>
<keyword evidence="8" id="KW-1133">Transmembrane helix</keyword>
<evidence type="ECO:0000256" key="4">
    <source>
        <dbReference type="ARBA" id="ARBA00013211"/>
    </source>
</evidence>
<dbReference type="GO" id="GO:0016024">
    <property type="term" value="P:CDP-diacylglycerol biosynthetic process"/>
    <property type="evidence" value="ECO:0007669"/>
    <property type="project" value="UniProtKB-UniPathway"/>
</dbReference>
<evidence type="ECO:0000259" key="9">
    <source>
        <dbReference type="SMART" id="SM00563"/>
    </source>
</evidence>